<sequence length="99" mass="10882">PPLHRALHQEHCLSPSTSVSSPASSSSTSYSRGLGHKARQGSCRKELQGGHQVWKVGAQFVKFYAPWFGVEQAEKYADNDKVIIAKVDSTQNEVRITAD</sequence>
<reference evidence="2" key="1">
    <citation type="submission" date="2023-10" db="EMBL/GenBank/DDBJ databases">
        <title>Genome assembly of Pristionchus species.</title>
        <authorList>
            <person name="Yoshida K."/>
            <person name="Sommer R.J."/>
        </authorList>
    </citation>
    <scope>NUCLEOTIDE SEQUENCE</scope>
    <source>
        <strain evidence="2">RS5133</strain>
    </source>
</reference>
<dbReference type="Proteomes" id="UP001432322">
    <property type="component" value="Unassembled WGS sequence"/>
</dbReference>
<dbReference type="AlphaFoldDB" id="A0AAV5VP57"/>
<gene>
    <name evidence="2" type="ORF">PFISCL1PPCAC_12769</name>
</gene>
<protein>
    <submittedName>
        <fullName evidence="2">Uncharacterized protein</fullName>
    </submittedName>
</protein>
<evidence type="ECO:0000313" key="3">
    <source>
        <dbReference type="Proteomes" id="UP001432322"/>
    </source>
</evidence>
<feature type="non-terminal residue" evidence="2">
    <location>
        <position position="1"/>
    </location>
</feature>
<proteinExistence type="predicted"/>
<accession>A0AAV5VP57</accession>
<feature type="compositionally biased region" description="Low complexity" evidence="1">
    <location>
        <begin position="14"/>
        <end position="31"/>
    </location>
</feature>
<evidence type="ECO:0000313" key="2">
    <source>
        <dbReference type="EMBL" id="GMT21472.1"/>
    </source>
</evidence>
<dbReference type="EMBL" id="BTSY01000004">
    <property type="protein sequence ID" value="GMT21472.1"/>
    <property type="molecule type" value="Genomic_DNA"/>
</dbReference>
<organism evidence="2 3">
    <name type="scientific">Pristionchus fissidentatus</name>
    <dbReference type="NCBI Taxonomy" id="1538716"/>
    <lineage>
        <taxon>Eukaryota</taxon>
        <taxon>Metazoa</taxon>
        <taxon>Ecdysozoa</taxon>
        <taxon>Nematoda</taxon>
        <taxon>Chromadorea</taxon>
        <taxon>Rhabditida</taxon>
        <taxon>Rhabditina</taxon>
        <taxon>Diplogasteromorpha</taxon>
        <taxon>Diplogasteroidea</taxon>
        <taxon>Neodiplogasteridae</taxon>
        <taxon>Pristionchus</taxon>
    </lineage>
</organism>
<feature type="region of interest" description="Disordered" evidence="1">
    <location>
        <begin position="1"/>
        <end position="42"/>
    </location>
</feature>
<comment type="caution">
    <text evidence="2">The sequence shown here is derived from an EMBL/GenBank/DDBJ whole genome shotgun (WGS) entry which is preliminary data.</text>
</comment>
<evidence type="ECO:0000256" key="1">
    <source>
        <dbReference type="SAM" id="MobiDB-lite"/>
    </source>
</evidence>
<keyword evidence="3" id="KW-1185">Reference proteome</keyword>
<feature type="non-terminal residue" evidence="2">
    <location>
        <position position="99"/>
    </location>
</feature>
<name>A0AAV5VP57_9BILA</name>